<dbReference type="EMBL" id="CZAI01000002">
    <property type="protein sequence ID" value="CUO83745.1"/>
    <property type="molecule type" value="Genomic_DNA"/>
</dbReference>
<dbReference type="InterPro" id="IPR018060">
    <property type="entry name" value="HTH_AraC"/>
</dbReference>
<proteinExistence type="predicted"/>
<evidence type="ECO:0000313" key="6">
    <source>
        <dbReference type="EMBL" id="CUQ50395.1"/>
    </source>
</evidence>
<evidence type="ECO:0000313" key="8">
    <source>
        <dbReference type="Proteomes" id="UP000095725"/>
    </source>
</evidence>
<dbReference type="AlphaFoldDB" id="A0A174IFA9"/>
<keyword evidence="2" id="KW-0238">DNA-binding</keyword>
<dbReference type="Proteomes" id="UP000095657">
    <property type="component" value="Unassembled WGS sequence"/>
</dbReference>
<gene>
    <name evidence="5" type="primary">rhaR</name>
    <name evidence="5" type="ORF">ERS852494_00863</name>
    <name evidence="6" type="ORF">ERS852558_03926</name>
</gene>
<organism evidence="5 7">
    <name type="scientific">Bacteroides caccae</name>
    <dbReference type="NCBI Taxonomy" id="47678"/>
    <lineage>
        <taxon>Bacteria</taxon>
        <taxon>Pseudomonadati</taxon>
        <taxon>Bacteroidota</taxon>
        <taxon>Bacteroidia</taxon>
        <taxon>Bacteroidales</taxon>
        <taxon>Bacteroidaceae</taxon>
        <taxon>Bacteroides</taxon>
    </lineage>
</organism>
<keyword evidence="1" id="KW-0805">Transcription regulation</keyword>
<dbReference type="EMBL" id="CZBL01000020">
    <property type="protein sequence ID" value="CUQ50395.1"/>
    <property type="molecule type" value="Genomic_DNA"/>
</dbReference>
<dbReference type="Proteomes" id="UP000095725">
    <property type="component" value="Unassembled WGS sequence"/>
</dbReference>
<accession>A0A174IFA9</accession>
<dbReference type="GO" id="GO:0003700">
    <property type="term" value="F:DNA-binding transcription factor activity"/>
    <property type="evidence" value="ECO:0007669"/>
    <property type="project" value="InterPro"/>
</dbReference>
<evidence type="ECO:0000259" key="4">
    <source>
        <dbReference type="PROSITE" id="PS01124"/>
    </source>
</evidence>
<dbReference type="SUPFAM" id="SSF46689">
    <property type="entry name" value="Homeodomain-like"/>
    <property type="match status" value="1"/>
</dbReference>
<dbReference type="InterPro" id="IPR009057">
    <property type="entry name" value="Homeodomain-like_sf"/>
</dbReference>
<feature type="domain" description="HTH araC/xylS-type" evidence="4">
    <location>
        <begin position="200"/>
        <end position="298"/>
    </location>
</feature>
<dbReference type="GO" id="GO:0043565">
    <property type="term" value="F:sequence-specific DNA binding"/>
    <property type="evidence" value="ECO:0007669"/>
    <property type="project" value="InterPro"/>
</dbReference>
<dbReference type="SMART" id="SM00342">
    <property type="entry name" value="HTH_ARAC"/>
    <property type="match status" value="1"/>
</dbReference>
<dbReference type="Pfam" id="PF12833">
    <property type="entry name" value="HTH_18"/>
    <property type="match status" value="1"/>
</dbReference>
<evidence type="ECO:0000313" key="5">
    <source>
        <dbReference type="EMBL" id="CUO83745.1"/>
    </source>
</evidence>
<protein>
    <submittedName>
        <fullName evidence="5">Transcriptional regulator, AraC family</fullName>
    </submittedName>
</protein>
<evidence type="ECO:0000313" key="7">
    <source>
        <dbReference type="Proteomes" id="UP000095657"/>
    </source>
</evidence>
<sequence length="299" mass="35170">MEQKKAPLDLGLKMLENYKIVRHNEFRFISSEFGFVNSFIKMEPSLFAFGQPYRIKEGRIALVKQGVARVSINLIEHNLQAGNLSLMTPTSIIQVIEVSPDFDMQMIAINNNFLPISEKEDFFTYLLHHQRNILLSLTPQEHIQLEKYFSLIWSILQEPPFRREAIRHLIASLLYNIEYIAKHYNQMKGERLTHQESIFQQFISLVNSYSKTERNVGFYADKLCLTPRYLNTLIRQTSQQTVMDWINQSIILEAKVLLKHSNLLVYQISDELNFPNPSFFCKFFKRMTGMTPQEYQKSE</sequence>
<reference evidence="7 8" key="1">
    <citation type="submission" date="2015-09" db="EMBL/GenBank/DDBJ databases">
        <authorList>
            <consortium name="Pathogen Informatics"/>
        </authorList>
    </citation>
    <scope>NUCLEOTIDE SEQUENCE [LARGE SCALE GENOMIC DNA]</scope>
    <source>
        <strain evidence="5 7">2789STDY5834880</strain>
        <strain evidence="6 8">2789STDY5834946</strain>
    </source>
</reference>
<dbReference type="PROSITE" id="PS01124">
    <property type="entry name" value="HTH_ARAC_FAMILY_2"/>
    <property type="match status" value="1"/>
</dbReference>
<dbReference type="KEGG" id="bcac:CGC64_11795"/>
<evidence type="ECO:0000256" key="3">
    <source>
        <dbReference type="ARBA" id="ARBA00023163"/>
    </source>
</evidence>
<dbReference type="PANTHER" id="PTHR43280:SF32">
    <property type="entry name" value="TRANSCRIPTIONAL REGULATORY PROTEIN"/>
    <property type="match status" value="1"/>
</dbReference>
<keyword evidence="3" id="KW-0804">Transcription</keyword>
<evidence type="ECO:0000256" key="2">
    <source>
        <dbReference type="ARBA" id="ARBA00023125"/>
    </source>
</evidence>
<dbReference type="RefSeq" id="WP_005676291.1">
    <property type="nucleotide sequence ID" value="NZ_CAXSSI010000019.1"/>
</dbReference>
<dbReference type="Gene3D" id="1.10.10.60">
    <property type="entry name" value="Homeodomain-like"/>
    <property type="match status" value="1"/>
</dbReference>
<evidence type="ECO:0000256" key="1">
    <source>
        <dbReference type="ARBA" id="ARBA00023015"/>
    </source>
</evidence>
<dbReference type="PANTHER" id="PTHR43280">
    <property type="entry name" value="ARAC-FAMILY TRANSCRIPTIONAL REGULATOR"/>
    <property type="match status" value="1"/>
</dbReference>
<name>A0A174IFA9_9BACE</name>
<dbReference type="STRING" id="47678.ERS852494_00863"/>